<evidence type="ECO:0000313" key="2">
    <source>
        <dbReference type="Proteomes" id="UP000656881"/>
    </source>
</evidence>
<protein>
    <recommendedName>
        <fullName evidence="3">Proteophosphoglycan 5</fullName>
    </recommendedName>
</protein>
<sequence>MNDGREADAAMGLVDVDLPAPEELRGRWAAFAAISAAAGSPQGCHARERVWHFDDWGGNWLELHLVGDGRAVLIGHDHEYSDTYYGPAAEEFGEEETDLLAGAPDWWHPVVRRTLDAEQYVGFVYGYDTGGWKRAAYGIDDGFRSVGLPALSGERTHESIVECGRLAPGATGGTDAPREAIDALIAADGDVTEEQVLAVMGAIGIEGGIGKDDGDGGWDAAAGAAAAREFLVG</sequence>
<dbReference type="RefSeq" id="WP_229696934.1">
    <property type="nucleotide sequence ID" value="NZ_BMNG01000005.1"/>
</dbReference>
<dbReference type="EMBL" id="BMNG01000005">
    <property type="protein sequence ID" value="GGO43881.1"/>
    <property type="molecule type" value="Genomic_DNA"/>
</dbReference>
<name>A0ABQ2LW35_9ACTN</name>
<gene>
    <name evidence="1" type="ORF">GCM10012286_28800</name>
</gene>
<proteinExistence type="predicted"/>
<evidence type="ECO:0008006" key="3">
    <source>
        <dbReference type="Google" id="ProtNLM"/>
    </source>
</evidence>
<reference evidence="2" key="1">
    <citation type="journal article" date="2019" name="Int. J. Syst. Evol. Microbiol.">
        <title>The Global Catalogue of Microorganisms (GCM) 10K type strain sequencing project: providing services to taxonomists for standard genome sequencing and annotation.</title>
        <authorList>
            <consortium name="The Broad Institute Genomics Platform"/>
            <consortium name="The Broad Institute Genome Sequencing Center for Infectious Disease"/>
            <person name="Wu L."/>
            <person name="Ma J."/>
        </authorList>
    </citation>
    <scope>NUCLEOTIDE SEQUENCE [LARGE SCALE GENOMIC DNA]</scope>
    <source>
        <strain evidence="2">CGMCC 4.7349</strain>
    </source>
</reference>
<comment type="caution">
    <text evidence="1">The sequence shown here is derived from an EMBL/GenBank/DDBJ whole genome shotgun (WGS) entry which is preliminary data.</text>
</comment>
<dbReference type="Proteomes" id="UP000656881">
    <property type="component" value="Unassembled WGS sequence"/>
</dbReference>
<keyword evidence="2" id="KW-1185">Reference proteome</keyword>
<accession>A0ABQ2LW35</accession>
<organism evidence="1 2">
    <name type="scientific">Streptomyces lasiicapitis</name>
    <dbReference type="NCBI Taxonomy" id="1923961"/>
    <lineage>
        <taxon>Bacteria</taxon>
        <taxon>Bacillati</taxon>
        <taxon>Actinomycetota</taxon>
        <taxon>Actinomycetes</taxon>
        <taxon>Kitasatosporales</taxon>
        <taxon>Streptomycetaceae</taxon>
        <taxon>Streptomyces</taxon>
    </lineage>
</organism>
<evidence type="ECO:0000313" key="1">
    <source>
        <dbReference type="EMBL" id="GGO43881.1"/>
    </source>
</evidence>